<organism evidence="5 6">
    <name type="scientific">Mediterraneibacter gnavus</name>
    <name type="common">Ruminococcus gnavus</name>
    <dbReference type="NCBI Taxonomy" id="33038"/>
    <lineage>
        <taxon>Bacteria</taxon>
        <taxon>Bacillati</taxon>
        <taxon>Bacillota</taxon>
        <taxon>Clostridia</taxon>
        <taxon>Lachnospirales</taxon>
        <taxon>Lachnospiraceae</taxon>
        <taxon>Mediterraneibacter</taxon>
    </lineage>
</organism>
<sequence length="296" mass="33687">MQIKKLLLPILATVMLICGCQQNNAVSGQDQLVTASENKTTYTARNIPEYVGSPYVELNNNIPDFQESEYTMEAFEQYSDLDALGRCQAAYANICQEIMPTQERGKIGMIKPSGWHTVKYDCVDGKYLYNRAHLIGFQLAGENANEKNLITGTRYFNVEGMLPFENQVADYVHETNHHVLYRVTPVYEGNNLVASGVIMEAASVEDEEIRFHVFVYNVQPGIWIDYATGESRESETTESEKKDEEVTYVVNTNTKKFHKPDCSSIRDTKQQNRKETSETREKLIDQGYSPCNRCNP</sequence>
<reference evidence="5 6" key="1">
    <citation type="journal article" date="2017" name="Genome Med.">
        <title>A novel Ruminococcus gnavus clade enriched in inflammatory bowel disease patients.</title>
        <authorList>
            <person name="Hall A.B."/>
            <person name="Yassour M."/>
            <person name="Sauk J."/>
            <person name="Garner A."/>
            <person name="Jiang X."/>
            <person name="Arthur T."/>
            <person name="Lagoudas G.K."/>
            <person name="Vatanen T."/>
            <person name="Fornelos N."/>
            <person name="Wilson R."/>
            <person name="Bertha M."/>
            <person name="Cohen M."/>
            <person name="Garber J."/>
            <person name="Khalili H."/>
            <person name="Gevers D."/>
            <person name="Ananthakrishnan A.N."/>
            <person name="Kugathasan S."/>
            <person name="Lander E.S."/>
            <person name="Blainey P."/>
            <person name="Vlamakis H."/>
            <person name="Xavier R.J."/>
            <person name="Huttenhower C."/>
        </authorList>
    </citation>
    <scope>NUCLEOTIDE SEQUENCE [LARGE SCALE GENOMIC DNA]</scope>
    <source>
        <strain evidence="5 6">RJX1125</strain>
    </source>
</reference>
<dbReference type="Proteomes" id="UP001076974">
    <property type="component" value="Unassembled WGS sequence"/>
</dbReference>
<dbReference type="InterPro" id="IPR044927">
    <property type="entry name" value="Endonuclea_NS_2"/>
</dbReference>
<dbReference type="GO" id="GO:0004519">
    <property type="term" value="F:endonuclease activity"/>
    <property type="evidence" value="ECO:0007669"/>
    <property type="project" value="UniProtKB-KW"/>
</dbReference>
<evidence type="ECO:0000259" key="3">
    <source>
        <dbReference type="Pfam" id="PF13930"/>
    </source>
</evidence>
<dbReference type="InterPro" id="IPR044929">
    <property type="entry name" value="DNA/RNA_non-sp_Endonuclease_sf"/>
</dbReference>
<gene>
    <name evidence="5" type="ORF">CDL23_01355</name>
    <name evidence="4" type="ORF">OZZ16_00655</name>
</gene>
<feature type="region of interest" description="Disordered" evidence="1">
    <location>
        <begin position="259"/>
        <end position="296"/>
    </location>
</feature>
<dbReference type="PROSITE" id="PS51257">
    <property type="entry name" value="PROKAR_LIPOPROTEIN"/>
    <property type="match status" value="1"/>
</dbReference>
<keyword evidence="4" id="KW-0540">Nuclease</keyword>
<evidence type="ECO:0000313" key="4">
    <source>
        <dbReference type="EMBL" id="MCZ0688439.1"/>
    </source>
</evidence>
<dbReference type="SUPFAM" id="SSF57884">
    <property type="entry name" value="Ada DNA repair protein, N-terminal domain (N-Ada 10)"/>
    <property type="match status" value="1"/>
</dbReference>
<dbReference type="AlphaFoldDB" id="A0A2N5PRJ4"/>
<dbReference type="Gene3D" id="3.40.10.10">
    <property type="entry name" value="DNA Methylphosphotriester Repair Domain"/>
    <property type="match status" value="1"/>
</dbReference>
<protein>
    <submittedName>
        <fullName evidence="4">DNA/RNA non-specific endonuclease</fullName>
    </submittedName>
</protein>
<dbReference type="Gene3D" id="3.40.570.10">
    <property type="entry name" value="Extracellular Endonuclease, subunit A"/>
    <property type="match status" value="1"/>
</dbReference>
<name>A0A2N5PRJ4_MEDGN</name>
<keyword evidence="2" id="KW-0732">Signal</keyword>
<comment type="caution">
    <text evidence="5">The sequence shown here is derived from an EMBL/GenBank/DDBJ whole genome shotgun (WGS) entry which is preliminary data.</text>
</comment>
<feature type="compositionally biased region" description="Basic and acidic residues" evidence="1">
    <location>
        <begin position="259"/>
        <end position="284"/>
    </location>
</feature>
<dbReference type="Proteomes" id="UP000235093">
    <property type="component" value="Unassembled WGS sequence"/>
</dbReference>
<proteinExistence type="predicted"/>
<keyword evidence="4" id="KW-0378">Hydrolase</keyword>
<dbReference type="EMBL" id="JAPRBD010000001">
    <property type="protein sequence ID" value="MCZ0688439.1"/>
    <property type="molecule type" value="Genomic_DNA"/>
</dbReference>
<dbReference type="EMBL" id="NIHT01000001">
    <property type="protein sequence ID" value="PLT77777.1"/>
    <property type="molecule type" value="Genomic_DNA"/>
</dbReference>
<feature type="domain" description="Type VII secretion system protein EssD-like" evidence="3">
    <location>
        <begin position="76"/>
        <end position="203"/>
    </location>
</feature>
<feature type="signal peptide" evidence="2">
    <location>
        <begin position="1"/>
        <end position="25"/>
    </location>
</feature>
<evidence type="ECO:0000313" key="5">
    <source>
        <dbReference type="EMBL" id="PLT77777.1"/>
    </source>
</evidence>
<evidence type="ECO:0000256" key="1">
    <source>
        <dbReference type="SAM" id="MobiDB-lite"/>
    </source>
</evidence>
<reference evidence="4" key="2">
    <citation type="submission" date="2022-11" db="EMBL/GenBank/DDBJ databases">
        <title>Temperate bacteriophages infecting mucin-degrading bacterium Ruminococcus gnavus from the human gut.</title>
        <authorList>
            <person name="Buttimer C."/>
        </authorList>
    </citation>
    <scope>NUCLEOTIDE SEQUENCE</scope>
    <source>
        <strain evidence="4">CCUG 52279</strain>
    </source>
</reference>
<dbReference type="Pfam" id="PF13930">
    <property type="entry name" value="Endonuclea_NS_2"/>
    <property type="match status" value="1"/>
</dbReference>
<dbReference type="InterPro" id="IPR035451">
    <property type="entry name" value="Ada-like_dom_sf"/>
</dbReference>
<dbReference type="RefSeq" id="WP_022038093.1">
    <property type="nucleotide sequence ID" value="NZ_BAABXV010000001.1"/>
</dbReference>
<keyword evidence="4" id="KW-0255">Endonuclease</keyword>
<feature type="chain" id="PRO_5041867869" evidence="2">
    <location>
        <begin position="26"/>
        <end position="296"/>
    </location>
</feature>
<evidence type="ECO:0000256" key="2">
    <source>
        <dbReference type="SAM" id="SignalP"/>
    </source>
</evidence>
<evidence type="ECO:0000313" key="6">
    <source>
        <dbReference type="Proteomes" id="UP000235093"/>
    </source>
</evidence>
<accession>A0A2N5PRJ4</accession>